<dbReference type="GO" id="GO:0005576">
    <property type="term" value="C:extracellular region"/>
    <property type="evidence" value="ECO:0007669"/>
    <property type="project" value="InterPro"/>
</dbReference>
<evidence type="ECO:0000256" key="1">
    <source>
        <dbReference type="SAM" id="SignalP"/>
    </source>
</evidence>
<protein>
    <recommendedName>
        <fullName evidence="2">Chitin-binding type-2 domain-containing protein</fullName>
    </recommendedName>
</protein>
<dbReference type="Proteomes" id="UP000007266">
    <property type="component" value="Linkage group 4"/>
</dbReference>
<feature type="signal peptide" evidence="1">
    <location>
        <begin position="1"/>
        <end position="19"/>
    </location>
</feature>
<sequence>MKILVHLVLVFALLHQTWGLNCVAPGVFKEPRDPTCKKYYTCTLVLGMYYLKSSSECGTMQRFNPTTQKCDLTSICIDSFCDNQLPLATLPDPNALNPACRQTYIQCVGITNQYPVIEQCAAGCC</sequence>
<evidence type="ECO:0000313" key="4">
    <source>
        <dbReference type="Proteomes" id="UP000007266"/>
    </source>
</evidence>
<dbReference type="EMBL" id="KQ971338">
    <property type="protein sequence ID" value="EFA02438.2"/>
    <property type="molecule type" value="Genomic_DNA"/>
</dbReference>
<feature type="chain" id="PRO_5007309918" description="Chitin-binding type-2 domain-containing protein" evidence="1">
    <location>
        <begin position="20"/>
        <end position="125"/>
    </location>
</feature>
<reference evidence="3 4" key="1">
    <citation type="journal article" date="2008" name="Nature">
        <title>The genome of the model beetle and pest Tribolium castaneum.</title>
        <authorList>
            <consortium name="Tribolium Genome Sequencing Consortium"/>
            <person name="Richards S."/>
            <person name="Gibbs R.A."/>
            <person name="Weinstock G.M."/>
            <person name="Brown S.J."/>
            <person name="Denell R."/>
            <person name="Beeman R.W."/>
            <person name="Gibbs R."/>
            <person name="Beeman R.W."/>
            <person name="Brown S.J."/>
            <person name="Bucher G."/>
            <person name="Friedrich M."/>
            <person name="Grimmelikhuijzen C.J."/>
            <person name="Klingler M."/>
            <person name="Lorenzen M."/>
            <person name="Richards S."/>
            <person name="Roth S."/>
            <person name="Schroder R."/>
            <person name="Tautz D."/>
            <person name="Zdobnov E.M."/>
            <person name="Muzny D."/>
            <person name="Gibbs R.A."/>
            <person name="Weinstock G.M."/>
            <person name="Attaway T."/>
            <person name="Bell S."/>
            <person name="Buhay C.J."/>
            <person name="Chandrabose M.N."/>
            <person name="Chavez D."/>
            <person name="Clerk-Blankenburg K.P."/>
            <person name="Cree A."/>
            <person name="Dao M."/>
            <person name="Davis C."/>
            <person name="Chacko J."/>
            <person name="Dinh H."/>
            <person name="Dugan-Rocha S."/>
            <person name="Fowler G."/>
            <person name="Garner T.T."/>
            <person name="Garnes J."/>
            <person name="Gnirke A."/>
            <person name="Hawes A."/>
            <person name="Hernandez J."/>
            <person name="Hines S."/>
            <person name="Holder M."/>
            <person name="Hume J."/>
            <person name="Jhangiani S.N."/>
            <person name="Joshi V."/>
            <person name="Khan Z.M."/>
            <person name="Jackson L."/>
            <person name="Kovar C."/>
            <person name="Kowis A."/>
            <person name="Lee S."/>
            <person name="Lewis L.R."/>
            <person name="Margolis J."/>
            <person name="Morgan M."/>
            <person name="Nazareth L.V."/>
            <person name="Nguyen N."/>
            <person name="Okwuonu G."/>
            <person name="Parker D."/>
            <person name="Richards S."/>
            <person name="Ruiz S.J."/>
            <person name="Santibanez J."/>
            <person name="Savard J."/>
            <person name="Scherer S.E."/>
            <person name="Schneider B."/>
            <person name="Sodergren E."/>
            <person name="Tautz D."/>
            <person name="Vattahil S."/>
            <person name="Villasana D."/>
            <person name="White C.S."/>
            <person name="Wright R."/>
            <person name="Park Y."/>
            <person name="Beeman R.W."/>
            <person name="Lord J."/>
            <person name="Oppert B."/>
            <person name="Lorenzen M."/>
            <person name="Brown S."/>
            <person name="Wang L."/>
            <person name="Savard J."/>
            <person name="Tautz D."/>
            <person name="Richards S."/>
            <person name="Weinstock G."/>
            <person name="Gibbs R.A."/>
            <person name="Liu Y."/>
            <person name="Worley K."/>
            <person name="Weinstock G."/>
            <person name="Elsik C.G."/>
            <person name="Reese J.T."/>
            <person name="Elhaik E."/>
            <person name="Landan G."/>
            <person name="Graur D."/>
            <person name="Arensburger P."/>
            <person name="Atkinson P."/>
            <person name="Beeman R.W."/>
            <person name="Beidler J."/>
            <person name="Brown S.J."/>
            <person name="Demuth J.P."/>
            <person name="Drury D.W."/>
            <person name="Du Y.Z."/>
            <person name="Fujiwara H."/>
            <person name="Lorenzen M."/>
            <person name="Maselli V."/>
            <person name="Osanai M."/>
            <person name="Park Y."/>
            <person name="Robertson H.M."/>
            <person name="Tu Z."/>
            <person name="Wang J.J."/>
            <person name="Wang S."/>
            <person name="Richards S."/>
            <person name="Song H."/>
            <person name="Zhang L."/>
            <person name="Sodergren E."/>
            <person name="Werner D."/>
            <person name="Stanke M."/>
            <person name="Morgenstern B."/>
            <person name="Solovyev V."/>
            <person name="Kosarev P."/>
            <person name="Brown G."/>
            <person name="Chen H.C."/>
            <person name="Ermolaeva O."/>
            <person name="Hlavina W."/>
            <person name="Kapustin Y."/>
            <person name="Kiryutin B."/>
            <person name="Kitts P."/>
            <person name="Maglott D."/>
            <person name="Pruitt K."/>
            <person name="Sapojnikov V."/>
            <person name="Souvorov A."/>
            <person name="Mackey A.J."/>
            <person name="Waterhouse R.M."/>
            <person name="Wyder S."/>
            <person name="Zdobnov E.M."/>
            <person name="Zdobnov E.M."/>
            <person name="Wyder S."/>
            <person name="Kriventseva E.V."/>
            <person name="Kadowaki T."/>
            <person name="Bork P."/>
            <person name="Aranda M."/>
            <person name="Bao R."/>
            <person name="Beermann A."/>
            <person name="Berns N."/>
            <person name="Bolognesi R."/>
            <person name="Bonneton F."/>
            <person name="Bopp D."/>
            <person name="Brown S.J."/>
            <person name="Bucher G."/>
            <person name="Butts T."/>
            <person name="Chaumot A."/>
            <person name="Denell R.E."/>
            <person name="Ferrier D.E."/>
            <person name="Friedrich M."/>
            <person name="Gordon C.M."/>
            <person name="Jindra M."/>
            <person name="Klingler M."/>
            <person name="Lan Q."/>
            <person name="Lattorff H.M."/>
            <person name="Laudet V."/>
            <person name="von Levetsow C."/>
            <person name="Liu Z."/>
            <person name="Lutz R."/>
            <person name="Lynch J.A."/>
            <person name="da Fonseca R.N."/>
            <person name="Posnien N."/>
            <person name="Reuter R."/>
            <person name="Roth S."/>
            <person name="Savard J."/>
            <person name="Schinko J.B."/>
            <person name="Schmitt C."/>
            <person name="Schoppmeier M."/>
            <person name="Schroder R."/>
            <person name="Shippy T.D."/>
            <person name="Simonnet F."/>
            <person name="Marques-Souza H."/>
            <person name="Tautz D."/>
            <person name="Tomoyasu Y."/>
            <person name="Trauner J."/>
            <person name="Van der Zee M."/>
            <person name="Vervoort M."/>
            <person name="Wittkopp N."/>
            <person name="Wimmer E.A."/>
            <person name="Yang X."/>
            <person name="Jones A.K."/>
            <person name="Sattelle D.B."/>
            <person name="Ebert P.R."/>
            <person name="Nelson D."/>
            <person name="Scott J.G."/>
            <person name="Beeman R.W."/>
            <person name="Muthukrishnan S."/>
            <person name="Kramer K.J."/>
            <person name="Arakane Y."/>
            <person name="Beeman R.W."/>
            <person name="Zhu Q."/>
            <person name="Hogenkamp D."/>
            <person name="Dixit R."/>
            <person name="Oppert B."/>
            <person name="Jiang H."/>
            <person name="Zou Z."/>
            <person name="Marshall J."/>
            <person name="Elpidina E."/>
            <person name="Vinokurov K."/>
            <person name="Oppert C."/>
            <person name="Zou Z."/>
            <person name="Evans J."/>
            <person name="Lu Z."/>
            <person name="Zhao P."/>
            <person name="Sumathipala N."/>
            <person name="Altincicek B."/>
            <person name="Vilcinskas A."/>
            <person name="Williams M."/>
            <person name="Hultmark D."/>
            <person name="Hetru C."/>
            <person name="Jiang H."/>
            <person name="Grimmelikhuijzen C.J."/>
            <person name="Hauser F."/>
            <person name="Cazzamali G."/>
            <person name="Williamson M."/>
            <person name="Park Y."/>
            <person name="Li B."/>
            <person name="Tanaka Y."/>
            <person name="Predel R."/>
            <person name="Neupert S."/>
            <person name="Schachtner J."/>
            <person name="Verleyen P."/>
            <person name="Raible F."/>
            <person name="Bork P."/>
            <person name="Friedrich M."/>
            <person name="Walden K.K."/>
            <person name="Robertson H.M."/>
            <person name="Angeli S."/>
            <person name="Foret S."/>
            <person name="Bucher G."/>
            <person name="Schuetz S."/>
            <person name="Maleszka R."/>
            <person name="Wimmer E.A."/>
            <person name="Beeman R.W."/>
            <person name="Lorenzen M."/>
            <person name="Tomoyasu Y."/>
            <person name="Miller S.C."/>
            <person name="Grossmann D."/>
            <person name="Bucher G."/>
        </authorList>
    </citation>
    <scope>NUCLEOTIDE SEQUENCE [LARGE SCALE GENOMIC DNA]</scope>
    <source>
        <strain evidence="3 4">Georgia GA2</strain>
    </source>
</reference>
<keyword evidence="4" id="KW-1185">Reference proteome</keyword>
<organism evidence="3 4">
    <name type="scientific">Tribolium castaneum</name>
    <name type="common">Red flour beetle</name>
    <dbReference type="NCBI Taxonomy" id="7070"/>
    <lineage>
        <taxon>Eukaryota</taxon>
        <taxon>Metazoa</taxon>
        <taxon>Ecdysozoa</taxon>
        <taxon>Arthropoda</taxon>
        <taxon>Hexapoda</taxon>
        <taxon>Insecta</taxon>
        <taxon>Pterygota</taxon>
        <taxon>Neoptera</taxon>
        <taxon>Endopterygota</taxon>
        <taxon>Coleoptera</taxon>
        <taxon>Polyphaga</taxon>
        <taxon>Cucujiformia</taxon>
        <taxon>Tenebrionidae</taxon>
        <taxon>Tenebrionidae incertae sedis</taxon>
        <taxon>Tribolium</taxon>
    </lineage>
</organism>
<keyword evidence="1" id="KW-0732">Signal</keyword>
<proteinExistence type="predicted"/>
<dbReference type="GO" id="GO:0008061">
    <property type="term" value="F:chitin binding"/>
    <property type="evidence" value="ECO:0007669"/>
    <property type="project" value="InterPro"/>
</dbReference>
<gene>
    <name evidence="3" type="primary">AUGUSTUS-3.0.2_08125</name>
    <name evidence="3" type="ORF">TcasGA2_TC008125</name>
</gene>
<dbReference type="HOGENOM" id="CLU_1827807_0_0_1"/>
<dbReference type="InParanoid" id="D1ZZY0"/>
<evidence type="ECO:0000259" key="2">
    <source>
        <dbReference type="PROSITE" id="PS50940"/>
    </source>
</evidence>
<accession>D1ZZY0</accession>
<feature type="domain" description="Chitin-binding type-2" evidence="2">
    <location>
        <begin position="19"/>
        <end position="78"/>
    </location>
</feature>
<name>D1ZZY0_TRICA</name>
<dbReference type="Gene3D" id="2.170.140.10">
    <property type="entry name" value="Chitin binding domain"/>
    <property type="match status" value="1"/>
</dbReference>
<dbReference type="OrthoDB" id="6678041at2759"/>
<dbReference type="InterPro" id="IPR002557">
    <property type="entry name" value="Chitin-bd_dom"/>
</dbReference>
<dbReference type="AlphaFoldDB" id="D1ZZY0"/>
<dbReference type="KEGG" id="tca:103312678"/>
<reference evidence="3 4" key="2">
    <citation type="journal article" date="2010" name="Nucleic Acids Res.">
        <title>BeetleBase in 2010: revisions to provide comprehensive genomic information for Tribolium castaneum.</title>
        <authorList>
            <person name="Kim H.S."/>
            <person name="Murphy T."/>
            <person name="Xia J."/>
            <person name="Caragea D."/>
            <person name="Park Y."/>
            <person name="Beeman R.W."/>
            <person name="Lorenzen M.D."/>
            <person name="Butcher S."/>
            <person name="Manak J.R."/>
            <person name="Brown S.J."/>
        </authorList>
    </citation>
    <scope>GENOME REANNOTATION</scope>
    <source>
        <strain evidence="3 4">Georgia GA2</strain>
    </source>
</reference>
<dbReference type="PROSITE" id="PS50940">
    <property type="entry name" value="CHIT_BIND_II"/>
    <property type="match status" value="1"/>
</dbReference>
<evidence type="ECO:0000313" key="3">
    <source>
        <dbReference type="EMBL" id="EFA02438.2"/>
    </source>
</evidence>